<keyword evidence="4" id="KW-1185">Reference proteome</keyword>
<sequence length="77" mass="8031">MEGVTQTAADFTAEPQENDMKKILIATIMTAIAAAALPTGVAFAKRGADDPAGHVRHGGDDGAGHQRHGRDDGARHR</sequence>
<keyword evidence="2" id="KW-0472">Membrane</keyword>
<gene>
    <name evidence="3" type="ORF">DK847_17310</name>
</gene>
<evidence type="ECO:0000256" key="1">
    <source>
        <dbReference type="SAM" id="MobiDB-lite"/>
    </source>
</evidence>
<feature type="region of interest" description="Disordered" evidence="1">
    <location>
        <begin position="45"/>
        <end position="77"/>
    </location>
</feature>
<keyword evidence="2" id="KW-0812">Transmembrane</keyword>
<keyword evidence="2" id="KW-1133">Transmembrane helix</keyword>
<accession>A0A2W2AJV5</accession>
<feature type="transmembrane region" description="Helical" evidence="2">
    <location>
        <begin position="23"/>
        <end position="44"/>
    </location>
</feature>
<organism evidence="3 4">
    <name type="scientific">Aestuariivirga litoralis</name>
    <dbReference type="NCBI Taxonomy" id="2650924"/>
    <lineage>
        <taxon>Bacteria</taxon>
        <taxon>Pseudomonadati</taxon>
        <taxon>Pseudomonadota</taxon>
        <taxon>Alphaproteobacteria</taxon>
        <taxon>Hyphomicrobiales</taxon>
        <taxon>Aestuariivirgaceae</taxon>
        <taxon>Aestuariivirga</taxon>
    </lineage>
</organism>
<dbReference type="Proteomes" id="UP000248795">
    <property type="component" value="Unassembled WGS sequence"/>
</dbReference>
<evidence type="ECO:0000313" key="3">
    <source>
        <dbReference type="EMBL" id="PZF75601.1"/>
    </source>
</evidence>
<evidence type="ECO:0000256" key="2">
    <source>
        <dbReference type="SAM" id="Phobius"/>
    </source>
</evidence>
<name>A0A2W2AJV5_9HYPH</name>
<evidence type="ECO:0000313" key="4">
    <source>
        <dbReference type="Proteomes" id="UP000248795"/>
    </source>
</evidence>
<dbReference type="EMBL" id="QKVK01000009">
    <property type="protein sequence ID" value="PZF75601.1"/>
    <property type="molecule type" value="Genomic_DNA"/>
</dbReference>
<feature type="compositionally biased region" description="Basic and acidic residues" evidence="1">
    <location>
        <begin position="46"/>
        <end position="77"/>
    </location>
</feature>
<dbReference type="AlphaFoldDB" id="A0A2W2AJV5"/>
<proteinExistence type="predicted"/>
<comment type="caution">
    <text evidence="3">The sequence shown here is derived from an EMBL/GenBank/DDBJ whole genome shotgun (WGS) entry which is preliminary data.</text>
</comment>
<protein>
    <submittedName>
        <fullName evidence="3">Uncharacterized protein</fullName>
    </submittedName>
</protein>
<reference evidence="4" key="1">
    <citation type="submission" date="2018-06" db="EMBL/GenBank/DDBJ databases">
        <title>Aestuariibacter litoralis strain KCTC 52945T.</title>
        <authorList>
            <person name="Li X."/>
            <person name="Salam N."/>
            <person name="Li J.-L."/>
            <person name="Chen Y.-M."/>
            <person name="Yang Z.-W."/>
            <person name="Zhang L.-Y."/>
            <person name="Han M.-X."/>
            <person name="Xiao M."/>
            <person name="Li W.-J."/>
        </authorList>
    </citation>
    <scope>NUCLEOTIDE SEQUENCE [LARGE SCALE GENOMIC DNA]</scope>
    <source>
        <strain evidence="4">KCTC 52945</strain>
    </source>
</reference>